<evidence type="ECO:0000256" key="7">
    <source>
        <dbReference type="ARBA" id="ARBA00022848"/>
    </source>
</evidence>
<dbReference type="GO" id="GO:0046222">
    <property type="term" value="P:aflatoxin metabolic process"/>
    <property type="evidence" value="ECO:0007669"/>
    <property type="project" value="UniProtKB-ARBA"/>
</dbReference>
<dbReference type="Gene3D" id="1.10.630.10">
    <property type="entry name" value="Cytochrome P450"/>
    <property type="match status" value="1"/>
</dbReference>
<feature type="chain" id="PRO_5035325378" evidence="14">
    <location>
        <begin position="20"/>
        <end position="441"/>
    </location>
</feature>
<dbReference type="InterPro" id="IPR050182">
    <property type="entry name" value="Cytochrome_P450_fam2"/>
</dbReference>
<keyword evidence="7" id="KW-0492">Microsome</keyword>
<dbReference type="InterPro" id="IPR001128">
    <property type="entry name" value="Cyt_P450"/>
</dbReference>
<protein>
    <submittedName>
        <fullName evidence="15">Uncharacterized protein</fullName>
    </submittedName>
</protein>
<organism evidence="15 16">
    <name type="scientific">Eleutherodactylus coqui</name>
    <name type="common">Puerto Rican coqui</name>
    <dbReference type="NCBI Taxonomy" id="57060"/>
    <lineage>
        <taxon>Eukaryota</taxon>
        <taxon>Metazoa</taxon>
        <taxon>Chordata</taxon>
        <taxon>Craniata</taxon>
        <taxon>Vertebrata</taxon>
        <taxon>Euteleostomi</taxon>
        <taxon>Amphibia</taxon>
        <taxon>Batrachia</taxon>
        <taxon>Anura</taxon>
        <taxon>Neobatrachia</taxon>
        <taxon>Hyloidea</taxon>
        <taxon>Eleutherodactylidae</taxon>
        <taxon>Eleutherodactylinae</taxon>
        <taxon>Eleutherodactylus</taxon>
        <taxon>Eleutherodactylus</taxon>
    </lineage>
</organism>
<dbReference type="AlphaFoldDB" id="A0A8J6JNM2"/>
<name>A0A8J6JNM2_ELECQ</name>
<keyword evidence="8 13" id="KW-0560">Oxidoreductase</keyword>
<keyword evidence="11" id="KW-0472">Membrane</keyword>
<dbReference type="PRINTS" id="PR00385">
    <property type="entry name" value="P450"/>
</dbReference>
<keyword evidence="10 13" id="KW-0503">Monooxygenase</keyword>
<reference evidence="15" key="1">
    <citation type="thesis" date="2020" institute="ProQuest LLC" country="789 East Eisenhower Parkway, Ann Arbor, MI, USA">
        <title>Comparative Genomics and Chromosome Evolution.</title>
        <authorList>
            <person name="Mudd A.B."/>
        </authorList>
    </citation>
    <scope>NUCLEOTIDE SEQUENCE</scope>
    <source>
        <strain evidence="15">HN-11 Male</strain>
        <tissue evidence="15">Kidney and liver</tissue>
    </source>
</reference>
<dbReference type="PROSITE" id="PS00086">
    <property type="entry name" value="CYTOCHROME_P450"/>
    <property type="match status" value="1"/>
</dbReference>
<evidence type="ECO:0000313" key="16">
    <source>
        <dbReference type="Proteomes" id="UP000770717"/>
    </source>
</evidence>
<feature type="binding site" description="axial binding residue" evidence="12">
    <location>
        <position position="387"/>
    </location>
    <ligand>
        <name>heme</name>
        <dbReference type="ChEBI" id="CHEBI:30413"/>
    </ligand>
    <ligandPart>
        <name>Fe</name>
        <dbReference type="ChEBI" id="CHEBI:18248"/>
    </ligandPart>
</feature>
<evidence type="ECO:0000256" key="4">
    <source>
        <dbReference type="ARBA" id="ARBA00022617"/>
    </source>
</evidence>
<dbReference type="PANTHER" id="PTHR24300">
    <property type="entry name" value="CYTOCHROME P450 508A4-RELATED"/>
    <property type="match status" value="1"/>
</dbReference>
<evidence type="ECO:0000256" key="11">
    <source>
        <dbReference type="ARBA" id="ARBA00023136"/>
    </source>
</evidence>
<evidence type="ECO:0000256" key="6">
    <source>
        <dbReference type="ARBA" id="ARBA00022824"/>
    </source>
</evidence>
<evidence type="ECO:0000256" key="13">
    <source>
        <dbReference type="RuleBase" id="RU000461"/>
    </source>
</evidence>
<keyword evidence="9 12" id="KW-0408">Iron</keyword>
<comment type="similarity">
    <text evidence="3 13">Belongs to the cytochrome P450 family.</text>
</comment>
<dbReference type="InterPro" id="IPR036396">
    <property type="entry name" value="Cyt_P450_sf"/>
</dbReference>
<gene>
    <name evidence="15" type="ORF">GDO78_015983</name>
</gene>
<feature type="signal peptide" evidence="14">
    <location>
        <begin position="1"/>
        <end position="19"/>
    </location>
</feature>
<dbReference type="GO" id="GO:0020037">
    <property type="term" value="F:heme binding"/>
    <property type="evidence" value="ECO:0007669"/>
    <property type="project" value="InterPro"/>
</dbReference>
<dbReference type="Pfam" id="PF00067">
    <property type="entry name" value="p450"/>
    <property type="match status" value="1"/>
</dbReference>
<dbReference type="OrthoDB" id="1103324at2759"/>
<dbReference type="Proteomes" id="UP000770717">
    <property type="component" value="Unassembled WGS sequence"/>
</dbReference>
<keyword evidence="6" id="KW-0256">Endoplasmic reticulum</keyword>
<comment type="caution">
    <text evidence="15">The sequence shown here is derived from an EMBL/GenBank/DDBJ whole genome shotgun (WGS) entry which is preliminary data.</text>
</comment>
<dbReference type="FunFam" id="1.10.630.10:FF:000010">
    <property type="entry name" value="cytochrome P450 2W1 isoform X2"/>
    <property type="match status" value="1"/>
</dbReference>
<evidence type="ECO:0000256" key="14">
    <source>
        <dbReference type="SAM" id="SignalP"/>
    </source>
</evidence>
<keyword evidence="5 12" id="KW-0479">Metal-binding</keyword>
<dbReference type="GO" id="GO:0006805">
    <property type="term" value="P:xenobiotic metabolic process"/>
    <property type="evidence" value="ECO:0007669"/>
    <property type="project" value="TreeGrafter"/>
</dbReference>
<proteinExistence type="inferred from homology"/>
<evidence type="ECO:0000256" key="8">
    <source>
        <dbReference type="ARBA" id="ARBA00023002"/>
    </source>
</evidence>
<dbReference type="GO" id="GO:0006082">
    <property type="term" value="P:organic acid metabolic process"/>
    <property type="evidence" value="ECO:0007669"/>
    <property type="project" value="TreeGrafter"/>
</dbReference>
<keyword evidence="4 12" id="KW-0349">Heme</keyword>
<dbReference type="GO" id="GO:0016712">
    <property type="term" value="F:oxidoreductase activity, acting on paired donors, with incorporation or reduction of molecular oxygen, reduced flavin or flavoprotein as one donor, and incorporation of one atom of oxygen"/>
    <property type="evidence" value="ECO:0007669"/>
    <property type="project" value="TreeGrafter"/>
</dbReference>
<evidence type="ECO:0000256" key="12">
    <source>
        <dbReference type="PIRSR" id="PIRSR602401-1"/>
    </source>
</evidence>
<comment type="cofactor">
    <cofactor evidence="1 12">
        <name>heme</name>
        <dbReference type="ChEBI" id="CHEBI:30413"/>
    </cofactor>
</comment>
<dbReference type="PANTHER" id="PTHR24300:SF302">
    <property type="entry name" value="CYTOCHROME P450"/>
    <property type="match status" value="1"/>
</dbReference>
<keyword evidence="14" id="KW-0732">Signal</keyword>
<comment type="subcellular location">
    <subcellularLocation>
        <location evidence="2">Microsome membrane</location>
    </subcellularLocation>
</comment>
<evidence type="ECO:0000256" key="2">
    <source>
        <dbReference type="ARBA" id="ARBA00004524"/>
    </source>
</evidence>
<evidence type="ECO:0000256" key="5">
    <source>
        <dbReference type="ARBA" id="ARBA00022723"/>
    </source>
</evidence>
<dbReference type="PRINTS" id="PR00463">
    <property type="entry name" value="EP450I"/>
</dbReference>
<dbReference type="GO" id="GO:0005737">
    <property type="term" value="C:cytoplasm"/>
    <property type="evidence" value="ECO:0007669"/>
    <property type="project" value="TreeGrafter"/>
</dbReference>
<evidence type="ECO:0000256" key="9">
    <source>
        <dbReference type="ARBA" id="ARBA00023004"/>
    </source>
</evidence>
<accession>A0A8J6JNM2</accession>
<dbReference type="SUPFAM" id="SSF48264">
    <property type="entry name" value="Cytochrome P450"/>
    <property type="match status" value="1"/>
</dbReference>
<keyword evidence="16" id="KW-1185">Reference proteome</keyword>
<sequence length="441" mass="50432">MDLVTLLVSLVVILFLVNAFKNQKQGNYKNFPPGPKPLPIIGNVLMLDMSKPHKTFMEVMYKFCVVFSSGENWKVMRRFAISTLRDYGMGKKAIENKIIEEAECLVQKLKSYEGKPFDNLTCINAAAANIIVSILLSRRFEYEDPTILRLMRLTNENARLLGSPWVRMYNSFPSLMDWFPGAHRTIFGNVREFQKFIRATFTKQKKELDVNDQRNLVDAFLAKQQEGKPESSEYYHNDNLTALVGNLFGAGMETTSTTLRWGLLLMMKHPEIQQKVHDEIERVIGSAPPQMEHRKQMPYTDAVIHEIQRFGDIVPGNLPHATTEDVTFRGYFLPKGTLVIPLLHSTLRDKTYFEKPDDFYPEHFLDSKGNFKKNEAFIPFSIGKRSCAGETLAKMELFLFFTTLLQNFTFKPTLGAKLDLSPALGATNSPKPFEICATSRR</sequence>
<evidence type="ECO:0000256" key="1">
    <source>
        <dbReference type="ARBA" id="ARBA00001971"/>
    </source>
</evidence>
<dbReference type="InterPro" id="IPR017972">
    <property type="entry name" value="Cyt_P450_CS"/>
</dbReference>
<dbReference type="InterPro" id="IPR002401">
    <property type="entry name" value="Cyt_P450_E_grp-I"/>
</dbReference>
<evidence type="ECO:0000313" key="15">
    <source>
        <dbReference type="EMBL" id="KAG9466852.1"/>
    </source>
</evidence>
<evidence type="ECO:0000256" key="3">
    <source>
        <dbReference type="ARBA" id="ARBA00010617"/>
    </source>
</evidence>
<dbReference type="GO" id="GO:0005506">
    <property type="term" value="F:iron ion binding"/>
    <property type="evidence" value="ECO:0007669"/>
    <property type="project" value="InterPro"/>
</dbReference>
<evidence type="ECO:0000256" key="10">
    <source>
        <dbReference type="ARBA" id="ARBA00023033"/>
    </source>
</evidence>
<dbReference type="EMBL" id="WNTK01001782">
    <property type="protein sequence ID" value="KAG9466852.1"/>
    <property type="molecule type" value="Genomic_DNA"/>
</dbReference>